<dbReference type="SMART" id="SM00116">
    <property type="entry name" value="CBS"/>
    <property type="match status" value="4"/>
</dbReference>
<dbReference type="InterPro" id="IPR051257">
    <property type="entry name" value="Diverse_CBS-Domain"/>
</dbReference>
<evidence type="ECO:0000256" key="3">
    <source>
        <dbReference type="PROSITE-ProRule" id="PRU00703"/>
    </source>
</evidence>
<dbReference type="InterPro" id="IPR011322">
    <property type="entry name" value="N-reg_PII-like_a/b"/>
</dbReference>
<dbReference type="SUPFAM" id="SSF54631">
    <property type="entry name" value="CBS-domain pair"/>
    <property type="match status" value="2"/>
</dbReference>
<protein>
    <recommendedName>
        <fullName evidence="4">CBS domain-containing protein</fullName>
    </recommendedName>
</protein>
<dbReference type="KEGG" id="acp:A2cp1_3392"/>
<dbReference type="Pfam" id="PF02641">
    <property type="entry name" value="DUF190"/>
    <property type="match status" value="1"/>
</dbReference>
<dbReference type="AlphaFoldDB" id="B8JHL2"/>
<dbReference type="InterPro" id="IPR015867">
    <property type="entry name" value="N-reg_PII/ATP_PRibTrfase_C"/>
</dbReference>
<proteinExistence type="inferred from homology"/>
<dbReference type="SUPFAM" id="SSF54913">
    <property type="entry name" value="GlnB-like"/>
    <property type="match status" value="1"/>
</dbReference>
<dbReference type="InterPro" id="IPR000644">
    <property type="entry name" value="CBS_dom"/>
</dbReference>
<dbReference type="InterPro" id="IPR046342">
    <property type="entry name" value="CBS_dom_sf"/>
</dbReference>
<evidence type="ECO:0000313" key="6">
    <source>
        <dbReference type="Proteomes" id="UP000007089"/>
    </source>
</evidence>
<dbReference type="Gene3D" id="3.30.70.120">
    <property type="match status" value="1"/>
</dbReference>
<evidence type="ECO:0000313" key="5">
    <source>
        <dbReference type="EMBL" id="ACL66724.1"/>
    </source>
</evidence>
<keyword evidence="2 3" id="KW-0129">CBS domain</keyword>
<dbReference type="HOGENOM" id="CLU_051799_0_0_7"/>
<organism evidence="5 6">
    <name type="scientific">Anaeromyxobacter dehalogenans (strain ATCC BAA-258 / DSM 21875 / 2CP-1)</name>
    <dbReference type="NCBI Taxonomy" id="455488"/>
    <lineage>
        <taxon>Bacteria</taxon>
        <taxon>Pseudomonadati</taxon>
        <taxon>Myxococcota</taxon>
        <taxon>Myxococcia</taxon>
        <taxon>Myxococcales</taxon>
        <taxon>Cystobacterineae</taxon>
        <taxon>Anaeromyxobacteraceae</taxon>
        <taxon>Anaeromyxobacter</taxon>
    </lineage>
</organism>
<dbReference type="InterPro" id="IPR003793">
    <property type="entry name" value="UPF0166"/>
</dbReference>
<feature type="domain" description="CBS" evidence="4">
    <location>
        <begin position="209"/>
        <end position="267"/>
    </location>
</feature>
<dbReference type="EMBL" id="CP001359">
    <property type="protein sequence ID" value="ACL66724.1"/>
    <property type="molecule type" value="Genomic_DNA"/>
</dbReference>
<comment type="similarity">
    <text evidence="1">Belongs to the UPF0166 family.</text>
</comment>
<evidence type="ECO:0000259" key="4">
    <source>
        <dbReference type="PROSITE" id="PS51371"/>
    </source>
</evidence>
<dbReference type="PANTHER" id="PTHR43080">
    <property type="entry name" value="CBS DOMAIN-CONTAINING PROTEIN CBSX3, MITOCHONDRIAL"/>
    <property type="match status" value="1"/>
</dbReference>
<dbReference type="Pfam" id="PF00571">
    <property type="entry name" value="CBS"/>
    <property type="match status" value="4"/>
</dbReference>
<accession>B8JHL2</accession>
<dbReference type="Proteomes" id="UP000007089">
    <property type="component" value="Chromosome"/>
</dbReference>
<sequence length="433" mass="46963">METLGKAKRVRIYVSEDDRADGKPLHLAILELLRRESAQGATVLKGVEGFGATGRIHVSSLVDVAWRLPLVIEWVDRPEQVERLAPRLRALVRHGLITVDDTDVLLFEPHPVRDLTTTAIVADVMSRDVVTVARSTPVREVVELTLGKTYRAVPVVEGGRPVGIVTSSDLVHRGGLGVRLDLLATLDRPALQELLERLTQQRRTAAEVMTPDPVTVRSSASLPAAAERMARRRLKRLPVVDEAGSLVGIVSRVDLLRTVGVGFGKKEPIARELGLAGDVPLSRVMRRDVPAIHPESPLPEVFQAVTSTRLNRALVLDDERRPVGLVTDAELLERVTPALRPGAIRAIMQRLPFRHARGEESVAAHTRGGTAADVMSRHVATAREHALLSEAIASMLQGDDKVLAVTDADGRVVGIVDRADLLHGLTGPAAQEA</sequence>
<dbReference type="PANTHER" id="PTHR43080:SF29">
    <property type="entry name" value="OS02G0818000 PROTEIN"/>
    <property type="match status" value="1"/>
</dbReference>
<feature type="domain" description="CBS" evidence="4">
    <location>
        <begin position="125"/>
        <end position="182"/>
    </location>
</feature>
<reference evidence="5" key="1">
    <citation type="submission" date="2009-01" db="EMBL/GenBank/DDBJ databases">
        <title>Complete sequence of Anaeromyxobacter dehalogenans 2CP-1.</title>
        <authorList>
            <consortium name="US DOE Joint Genome Institute"/>
            <person name="Lucas S."/>
            <person name="Copeland A."/>
            <person name="Lapidus A."/>
            <person name="Glavina del Rio T."/>
            <person name="Dalin E."/>
            <person name="Tice H."/>
            <person name="Bruce D."/>
            <person name="Goodwin L."/>
            <person name="Pitluck S."/>
            <person name="Saunders E."/>
            <person name="Brettin T."/>
            <person name="Detter J.C."/>
            <person name="Han C."/>
            <person name="Larimer F."/>
            <person name="Land M."/>
            <person name="Hauser L."/>
            <person name="Kyrpides N."/>
            <person name="Ovchinnikova G."/>
            <person name="Beliaev A.S."/>
            <person name="Richardson P."/>
        </authorList>
    </citation>
    <scope>NUCLEOTIDE SEQUENCE</scope>
    <source>
        <strain evidence="5">2CP-1</strain>
    </source>
</reference>
<evidence type="ECO:0000256" key="2">
    <source>
        <dbReference type="ARBA" id="ARBA00023122"/>
    </source>
</evidence>
<name>B8JHL2_ANAD2</name>
<dbReference type="Gene3D" id="3.10.580.10">
    <property type="entry name" value="CBS-domain"/>
    <property type="match status" value="2"/>
</dbReference>
<evidence type="ECO:0000256" key="1">
    <source>
        <dbReference type="ARBA" id="ARBA00010554"/>
    </source>
</evidence>
<feature type="domain" description="CBS" evidence="4">
    <location>
        <begin position="375"/>
        <end position="432"/>
    </location>
</feature>
<feature type="domain" description="CBS" evidence="4">
    <location>
        <begin position="285"/>
        <end position="344"/>
    </location>
</feature>
<gene>
    <name evidence="5" type="ordered locus">A2cp1_3392</name>
</gene>
<keyword evidence="6" id="KW-1185">Reference proteome</keyword>
<dbReference type="RefSeq" id="WP_015934533.1">
    <property type="nucleotide sequence ID" value="NC_011891.1"/>
</dbReference>
<dbReference type="PROSITE" id="PS51371">
    <property type="entry name" value="CBS"/>
    <property type="match status" value="4"/>
</dbReference>